<organism evidence="2 3">
    <name type="scientific">Mangrovibacterium marinum</name>
    <dbReference type="NCBI Taxonomy" id="1639118"/>
    <lineage>
        <taxon>Bacteria</taxon>
        <taxon>Pseudomonadati</taxon>
        <taxon>Bacteroidota</taxon>
        <taxon>Bacteroidia</taxon>
        <taxon>Marinilabiliales</taxon>
        <taxon>Prolixibacteraceae</taxon>
        <taxon>Mangrovibacterium</taxon>
    </lineage>
</organism>
<sequence>MYESIYHLGKYIQFFGLIRGFIDYIRIRMINSEEIFINQLSQTVYLRRNTSDRILFEEIIVQGEYDLQQLKNLNPLHIIDIGANVGYTSIFFSNRFEDSKIIALEPDRENFSALCKNTANRSNIIGIEGGIWNSKCKLKVVNPTASKWAIQVTESNDDKGIQAYTIPELIEDYNIPTIDILKIDVEGTEKILFDNQAARWLSKTKVLIIETHDRIVPGSSTPVLREISKKNFNLSVKSDFLIFTNKDLV</sequence>
<dbReference type="PANTHER" id="PTHR34203">
    <property type="entry name" value="METHYLTRANSFERASE, FKBM FAMILY PROTEIN"/>
    <property type="match status" value="1"/>
</dbReference>
<accession>A0A2T5C6G0</accession>
<name>A0A2T5C6G0_9BACT</name>
<evidence type="ECO:0000313" key="2">
    <source>
        <dbReference type="EMBL" id="PTN10482.1"/>
    </source>
</evidence>
<comment type="caution">
    <text evidence="2">The sequence shown here is derived from an EMBL/GenBank/DDBJ whole genome shotgun (WGS) entry which is preliminary data.</text>
</comment>
<keyword evidence="2" id="KW-0489">Methyltransferase</keyword>
<dbReference type="Proteomes" id="UP000243525">
    <property type="component" value="Unassembled WGS sequence"/>
</dbReference>
<evidence type="ECO:0000259" key="1">
    <source>
        <dbReference type="Pfam" id="PF05050"/>
    </source>
</evidence>
<reference evidence="2 3" key="1">
    <citation type="submission" date="2018-04" db="EMBL/GenBank/DDBJ databases">
        <title>Genomic Encyclopedia of Archaeal and Bacterial Type Strains, Phase II (KMG-II): from individual species to whole genera.</title>
        <authorList>
            <person name="Goeker M."/>
        </authorList>
    </citation>
    <scope>NUCLEOTIDE SEQUENCE [LARGE SCALE GENOMIC DNA]</scope>
    <source>
        <strain evidence="2 3">DSM 28823</strain>
    </source>
</reference>
<dbReference type="InterPro" id="IPR006342">
    <property type="entry name" value="FkbM_mtfrase"/>
</dbReference>
<feature type="domain" description="Methyltransferase FkbM" evidence="1">
    <location>
        <begin position="80"/>
        <end position="215"/>
    </location>
</feature>
<dbReference type="GO" id="GO:0008168">
    <property type="term" value="F:methyltransferase activity"/>
    <property type="evidence" value="ECO:0007669"/>
    <property type="project" value="UniProtKB-KW"/>
</dbReference>
<dbReference type="Gene3D" id="3.40.50.150">
    <property type="entry name" value="Vaccinia Virus protein VP39"/>
    <property type="match status" value="1"/>
</dbReference>
<dbReference type="AlphaFoldDB" id="A0A2T5C6G0"/>
<dbReference type="InterPro" id="IPR029063">
    <property type="entry name" value="SAM-dependent_MTases_sf"/>
</dbReference>
<dbReference type="InterPro" id="IPR052514">
    <property type="entry name" value="SAM-dependent_MTase"/>
</dbReference>
<dbReference type="OrthoDB" id="9812600at2"/>
<dbReference type="EMBL" id="QAAD01000001">
    <property type="protein sequence ID" value="PTN10482.1"/>
    <property type="molecule type" value="Genomic_DNA"/>
</dbReference>
<proteinExistence type="predicted"/>
<dbReference type="RefSeq" id="WP_107820583.1">
    <property type="nucleotide sequence ID" value="NZ_QAAD01000001.1"/>
</dbReference>
<keyword evidence="2" id="KW-0808">Transferase</keyword>
<evidence type="ECO:0000313" key="3">
    <source>
        <dbReference type="Proteomes" id="UP000243525"/>
    </source>
</evidence>
<gene>
    <name evidence="2" type="ORF">C8N47_101131</name>
</gene>
<keyword evidence="3" id="KW-1185">Reference proteome</keyword>
<protein>
    <submittedName>
        <fullName evidence="2">FkbM family methyltransferase</fullName>
    </submittedName>
</protein>
<dbReference type="NCBIfam" id="TIGR01444">
    <property type="entry name" value="fkbM_fam"/>
    <property type="match status" value="1"/>
</dbReference>
<dbReference type="PANTHER" id="PTHR34203:SF15">
    <property type="entry name" value="SLL1173 PROTEIN"/>
    <property type="match status" value="1"/>
</dbReference>
<dbReference type="GO" id="GO:0032259">
    <property type="term" value="P:methylation"/>
    <property type="evidence" value="ECO:0007669"/>
    <property type="project" value="UniProtKB-KW"/>
</dbReference>
<dbReference type="SUPFAM" id="SSF53335">
    <property type="entry name" value="S-adenosyl-L-methionine-dependent methyltransferases"/>
    <property type="match status" value="1"/>
</dbReference>
<dbReference type="Pfam" id="PF05050">
    <property type="entry name" value="Methyltransf_21"/>
    <property type="match status" value="1"/>
</dbReference>